<dbReference type="Proteomes" id="UP001385951">
    <property type="component" value="Unassembled WGS sequence"/>
</dbReference>
<protein>
    <submittedName>
        <fullName evidence="2">Uncharacterized protein</fullName>
    </submittedName>
</protein>
<sequence>MNMNPDLSAKMKRLFSNLTKSPLTQPSTSTTNGTTPSTTSRPQSVLSVNVAHKTGLQPKYLVPPVPHPCPYEHIAILATSEGLLLRPHFPNDTSASRSYVKIDWGKDGKIEEIEESEDRKPLDWSDCTVVYGVLGVLNLFSVFEETHPVYSVKGVSVIPLVESRATTVLNTLSRILTASLNKNHAKETSDGELETPVAESGNSDGAVSPPRVKFAADDQVKTMTPLSKHEFEHTLDDESSPPSPSSSIASTPSSESSPNATNVAKVLADKLSFWSRLSKRTSRSVASAAQQQGVIHEEEALESLMRGESPPPSASPTNLDAVIADGTKEPAQVLNTILQETAPPPSTTEEKHNELEDKIIRDCVREFTRGGMYFSYTFGKYHTNSTAKAGIGC</sequence>
<feature type="region of interest" description="Disordered" evidence="1">
    <location>
        <begin position="184"/>
        <end position="211"/>
    </location>
</feature>
<organism evidence="2 3">
    <name type="scientific">Cerrena zonata</name>
    <dbReference type="NCBI Taxonomy" id="2478898"/>
    <lineage>
        <taxon>Eukaryota</taxon>
        <taxon>Fungi</taxon>
        <taxon>Dikarya</taxon>
        <taxon>Basidiomycota</taxon>
        <taxon>Agaricomycotina</taxon>
        <taxon>Agaricomycetes</taxon>
        <taxon>Polyporales</taxon>
        <taxon>Cerrenaceae</taxon>
        <taxon>Cerrena</taxon>
    </lineage>
</organism>
<dbReference type="AlphaFoldDB" id="A0AAW0GW03"/>
<feature type="region of interest" description="Disordered" evidence="1">
    <location>
        <begin position="230"/>
        <end position="261"/>
    </location>
</feature>
<evidence type="ECO:0000256" key="1">
    <source>
        <dbReference type="SAM" id="MobiDB-lite"/>
    </source>
</evidence>
<proteinExistence type="predicted"/>
<reference evidence="2 3" key="1">
    <citation type="submission" date="2022-09" db="EMBL/GenBank/DDBJ databases">
        <authorList>
            <person name="Palmer J.M."/>
        </authorList>
    </citation>
    <scope>NUCLEOTIDE SEQUENCE [LARGE SCALE GENOMIC DNA]</scope>
    <source>
        <strain evidence="2 3">DSM 7382</strain>
    </source>
</reference>
<name>A0AAW0GW03_9APHY</name>
<accession>A0AAW0GW03</accession>
<feature type="region of interest" description="Disordered" evidence="1">
    <location>
        <begin position="18"/>
        <end position="43"/>
    </location>
</feature>
<dbReference type="EMBL" id="JASBNA010000003">
    <property type="protein sequence ID" value="KAK7693744.1"/>
    <property type="molecule type" value="Genomic_DNA"/>
</dbReference>
<comment type="caution">
    <text evidence="2">The sequence shown here is derived from an EMBL/GenBank/DDBJ whole genome shotgun (WGS) entry which is preliminary data.</text>
</comment>
<keyword evidence="3" id="KW-1185">Reference proteome</keyword>
<evidence type="ECO:0000313" key="2">
    <source>
        <dbReference type="EMBL" id="KAK7693744.1"/>
    </source>
</evidence>
<feature type="compositionally biased region" description="Low complexity" evidence="1">
    <location>
        <begin position="24"/>
        <end position="42"/>
    </location>
</feature>
<gene>
    <name evidence="2" type="ORF">QCA50_003316</name>
</gene>
<feature type="compositionally biased region" description="Low complexity" evidence="1">
    <location>
        <begin position="245"/>
        <end position="258"/>
    </location>
</feature>
<evidence type="ECO:0000313" key="3">
    <source>
        <dbReference type="Proteomes" id="UP001385951"/>
    </source>
</evidence>